<accession>A0A1K1ND41</accession>
<proteinExistence type="predicted"/>
<feature type="transmembrane region" description="Helical" evidence="1">
    <location>
        <begin position="263"/>
        <end position="285"/>
    </location>
</feature>
<feature type="transmembrane region" description="Helical" evidence="1">
    <location>
        <begin position="223"/>
        <end position="243"/>
    </location>
</feature>
<evidence type="ECO:0000313" key="2">
    <source>
        <dbReference type="EMBL" id="SFW32294.1"/>
    </source>
</evidence>
<feature type="transmembrane region" description="Helical" evidence="1">
    <location>
        <begin position="43"/>
        <end position="63"/>
    </location>
</feature>
<sequence>MHRLLKNASGPWFTIWCLIASFGTYFCMYAFRKPMSTGLYTSYTLFGMGYKAILIISQVLGYMTSKFIGIKVISELRPGSRVKLIIALVAFSAIALLFFGLVPYPYNFIFLFFNGLPLGMIWGVVFSFLEGRKYTEVLSIGLSISIIAASGILKTFYLEVHSYFPHIPEFWLPFTIGAIAFPFFCFFVWMLSVIPAPTASDKLLRAERPPMTRADKTNVLRQYGPGIAGIMIVYCMLATMRDFRDNFSVEIWNELDSHWSKAVLAQTEVLCSIFVLIAVGALSAIKNNEKAFHATMGMIIAGVLLGGISTFLYHIHLISGFNWMLWLGMGLFLAYVPVQVALFERMIALFNIRANAGYFVYLCDAVGYLGSVGILFYKEFFAKTVKWSDTMAQFSCVMTIGGGLLLFTCVLFFKKLLLDKKVSYQN</sequence>
<reference evidence="2 4" key="1">
    <citation type="submission" date="2016-11" db="EMBL/GenBank/DDBJ databases">
        <authorList>
            <person name="Jaros S."/>
            <person name="Januszkiewicz K."/>
            <person name="Wedrychowicz H."/>
        </authorList>
    </citation>
    <scope>NUCLEOTIDE SEQUENCE [LARGE SCALE GENOMIC DNA]</scope>
    <source>
        <strain evidence="2 4">DSM 784</strain>
    </source>
</reference>
<feature type="transmembrane region" description="Helical" evidence="1">
    <location>
        <begin position="108"/>
        <end position="129"/>
    </location>
</feature>
<feature type="transmembrane region" description="Helical" evidence="1">
    <location>
        <begin position="84"/>
        <end position="102"/>
    </location>
</feature>
<feature type="transmembrane region" description="Helical" evidence="1">
    <location>
        <begin position="355"/>
        <end position="377"/>
    </location>
</feature>
<keyword evidence="1" id="KW-0812">Transmembrane</keyword>
<evidence type="ECO:0000313" key="4">
    <source>
        <dbReference type="Proteomes" id="UP000183788"/>
    </source>
</evidence>
<gene>
    <name evidence="2" type="ORF">SAMN05661012_01105</name>
    <name evidence="3" type="ORF">SR876_05570</name>
</gene>
<dbReference type="InterPro" id="IPR043745">
    <property type="entry name" value="DUF5690"/>
</dbReference>
<feature type="transmembrane region" description="Helical" evidence="1">
    <location>
        <begin position="170"/>
        <end position="194"/>
    </location>
</feature>
<feature type="transmembrane region" description="Helical" evidence="1">
    <location>
        <begin position="323"/>
        <end position="343"/>
    </location>
</feature>
<dbReference type="OrthoDB" id="182994at2"/>
<feature type="transmembrane region" description="Helical" evidence="1">
    <location>
        <begin position="136"/>
        <end position="158"/>
    </location>
</feature>
<feature type="transmembrane region" description="Helical" evidence="1">
    <location>
        <begin position="297"/>
        <end position="317"/>
    </location>
</feature>
<dbReference type="RefSeq" id="WP_072357610.1">
    <property type="nucleotide sequence ID" value="NZ_CP139972.1"/>
</dbReference>
<dbReference type="STRING" id="1004.SAMN05661012_01105"/>
<protein>
    <submittedName>
        <fullName evidence="3">DUF5690 family protein</fullName>
    </submittedName>
</protein>
<dbReference type="EMBL" id="FPIZ01000003">
    <property type="protein sequence ID" value="SFW32294.1"/>
    <property type="molecule type" value="Genomic_DNA"/>
</dbReference>
<evidence type="ECO:0000313" key="5">
    <source>
        <dbReference type="Proteomes" id="UP001326715"/>
    </source>
</evidence>
<evidence type="ECO:0000313" key="3">
    <source>
        <dbReference type="EMBL" id="WQG90956.1"/>
    </source>
</evidence>
<keyword evidence="1" id="KW-0472">Membrane</keyword>
<feature type="transmembrane region" description="Helical" evidence="1">
    <location>
        <begin position="392"/>
        <end position="413"/>
    </location>
</feature>
<organism evidence="2 4">
    <name type="scientific">Chitinophaga sancti</name>
    <dbReference type="NCBI Taxonomy" id="1004"/>
    <lineage>
        <taxon>Bacteria</taxon>
        <taxon>Pseudomonadati</taxon>
        <taxon>Bacteroidota</taxon>
        <taxon>Chitinophagia</taxon>
        <taxon>Chitinophagales</taxon>
        <taxon>Chitinophagaceae</taxon>
        <taxon>Chitinophaga</taxon>
    </lineage>
</organism>
<dbReference type="EMBL" id="CP140154">
    <property type="protein sequence ID" value="WQG90956.1"/>
    <property type="molecule type" value="Genomic_DNA"/>
</dbReference>
<keyword evidence="5" id="KW-1185">Reference proteome</keyword>
<dbReference type="Pfam" id="PF18943">
    <property type="entry name" value="DUF5690"/>
    <property type="match status" value="1"/>
</dbReference>
<dbReference type="Proteomes" id="UP000183788">
    <property type="component" value="Unassembled WGS sequence"/>
</dbReference>
<keyword evidence="1" id="KW-1133">Transmembrane helix</keyword>
<evidence type="ECO:0000256" key="1">
    <source>
        <dbReference type="SAM" id="Phobius"/>
    </source>
</evidence>
<dbReference type="AlphaFoldDB" id="A0A1K1ND41"/>
<reference evidence="3 5" key="2">
    <citation type="submission" date="2023-11" db="EMBL/GenBank/DDBJ databases">
        <title>MicrobeMod: A computational toolkit for identifying prokaryotic methylation and restriction-modification with nanopore sequencing.</title>
        <authorList>
            <person name="Crits-Christoph A."/>
            <person name="Kang S.C."/>
            <person name="Lee H."/>
            <person name="Ostrov N."/>
        </authorList>
    </citation>
    <scope>NUCLEOTIDE SEQUENCE [LARGE SCALE GENOMIC DNA]</scope>
    <source>
        <strain evidence="3 5">ATCC 23090</strain>
    </source>
</reference>
<name>A0A1K1ND41_9BACT</name>
<feature type="transmembrane region" description="Helical" evidence="1">
    <location>
        <begin position="12"/>
        <end position="31"/>
    </location>
</feature>
<dbReference type="Proteomes" id="UP001326715">
    <property type="component" value="Chromosome"/>
</dbReference>